<dbReference type="InterPro" id="IPR002821">
    <property type="entry name" value="Hydantoinase_A"/>
</dbReference>
<dbReference type="GO" id="GO:0005829">
    <property type="term" value="C:cytosol"/>
    <property type="evidence" value="ECO:0007669"/>
    <property type="project" value="TreeGrafter"/>
</dbReference>
<dbReference type="SUPFAM" id="SSF53067">
    <property type="entry name" value="Actin-like ATPase domain"/>
    <property type="match status" value="1"/>
</dbReference>
<gene>
    <name evidence="3" type="ORF">ASZ90_001001</name>
</gene>
<evidence type="ECO:0000313" key="3">
    <source>
        <dbReference type="EMBL" id="KUG29116.1"/>
    </source>
</evidence>
<dbReference type="PANTHER" id="PTHR11365:SF2">
    <property type="entry name" value="5-OXOPROLINASE"/>
    <property type="match status" value="1"/>
</dbReference>
<comment type="caution">
    <text evidence="3">The sequence shown here is derived from an EMBL/GenBank/DDBJ whole genome shotgun (WGS) entry which is preliminary data.</text>
</comment>
<dbReference type="AlphaFoldDB" id="A0A0W8G7V3"/>
<evidence type="ECO:0000259" key="1">
    <source>
        <dbReference type="Pfam" id="PF01968"/>
    </source>
</evidence>
<dbReference type="PANTHER" id="PTHR11365">
    <property type="entry name" value="5-OXOPROLINASE RELATED"/>
    <property type="match status" value="1"/>
</dbReference>
<proteinExistence type="predicted"/>
<reference evidence="3" key="1">
    <citation type="journal article" date="2015" name="Proc. Natl. Acad. Sci. U.S.A.">
        <title>Networks of energetic and metabolic interactions define dynamics in microbial communities.</title>
        <authorList>
            <person name="Embree M."/>
            <person name="Liu J.K."/>
            <person name="Al-Bassam M.M."/>
            <person name="Zengler K."/>
        </authorList>
    </citation>
    <scope>NUCLEOTIDE SEQUENCE</scope>
</reference>
<dbReference type="EC" id="3.5.2.14" evidence="3"/>
<dbReference type="InterPro" id="IPR045079">
    <property type="entry name" value="Oxoprolinase-like"/>
</dbReference>
<name>A0A0W8G7V3_9ZZZZ</name>
<dbReference type="InterPro" id="IPR008040">
    <property type="entry name" value="Hydant_A_N"/>
</dbReference>
<keyword evidence="3" id="KW-0378">Hydrolase</keyword>
<feature type="domain" description="Hydantoinase/oxoprolinase N-terminal" evidence="2">
    <location>
        <begin position="41"/>
        <end position="194"/>
    </location>
</feature>
<feature type="domain" description="Hydantoinase A/oxoprolinase" evidence="1">
    <location>
        <begin position="216"/>
        <end position="496"/>
    </location>
</feature>
<dbReference type="GO" id="GO:0006749">
    <property type="term" value="P:glutathione metabolic process"/>
    <property type="evidence" value="ECO:0007669"/>
    <property type="project" value="TreeGrafter"/>
</dbReference>
<dbReference type="InterPro" id="IPR043129">
    <property type="entry name" value="ATPase_NBD"/>
</dbReference>
<dbReference type="EMBL" id="LNQE01000129">
    <property type="protein sequence ID" value="KUG29116.1"/>
    <property type="molecule type" value="Genomic_DNA"/>
</dbReference>
<dbReference type="Pfam" id="PF01968">
    <property type="entry name" value="Hydantoinase_A"/>
    <property type="match status" value="1"/>
</dbReference>
<organism evidence="3">
    <name type="scientific">hydrocarbon metagenome</name>
    <dbReference type="NCBI Taxonomy" id="938273"/>
    <lineage>
        <taxon>unclassified sequences</taxon>
        <taxon>metagenomes</taxon>
        <taxon>ecological metagenomes</taxon>
    </lineage>
</organism>
<sequence length="597" mass="62923">MESIRFGRVAQDGRAGFAPAPPCHPCPPAGADISRGERMLLGIDVGGTHTDAVLIGRQGIVAMAKIKTDHDNLLHSITDALESIVSVAGPEGVSRLNLSTTLSTNAIVEGDTEPVGMFVSGGPGIDPALYRVGDHYFTAEGCIDHRGEETGALDEAAVARGIEACRAAGVSVFAAVSKFSTRNPVHEHRIKELVHPLADYVAMGHDFSGRLGFGRRINTAYFNSAVWRLYNRFADAVQKSVLSMGLRPRINVLKADGGTMPLSMSRHLPIQSILSGPAASVMGIIAICDIREDAVILDIGGTTTDMAVFAGAAPLVERSGIAISGRPTLVRALRVKSIGVGGDSAIHVTPQGVTVGPRRLGPPMAFGGSHPTLVDALNVQNVIAYGNVAASFAGLAALAEGSGHDPETLADFAIAAAVNKIREEVAGFVREINDRPVYTIYEMLEGRKVAPAKVYVMGGPALALSALLQDAFSQEVVVPENFAVANAVGAALARPTFSVELFADTARGRMVAPSLGLHREVGRDYDLAAAEAEAATLLREHVRYLGAEGDEAPVETVERSSFNMVDDSTFLGRNIRVVCQVRPGVLPQYREAVTCPC</sequence>
<dbReference type="Pfam" id="PF05378">
    <property type="entry name" value="Hydant_A_N"/>
    <property type="match status" value="1"/>
</dbReference>
<accession>A0A0W8G7V3</accession>
<dbReference type="GO" id="GO:0047423">
    <property type="term" value="F:N-methylhydantoinase (ATP-hydrolyzing) activity"/>
    <property type="evidence" value="ECO:0007669"/>
    <property type="project" value="UniProtKB-EC"/>
</dbReference>
<protein>
    <submittedName>
        <fullName evidence="3">N-methylhydantoinase (Atp-hydrolyzing)</fullName>
        <ecNumber evidence="3">3.5.2.14</ecNumber>
    </submittedName>
</protein>
<evidence type="ECO:0000259" key="2">
    <source>
        <dbReference type="Pfam" id="PF05378"/>
    </source>
</evidence>
<dbReference type="GO" id="GO:0017168">
    <property type="term" value="F:5-oxoprolinase (ATP-hydrolyzing) activity"/>
    <property type="evidence" value="ECO:0007669"/>
    <property type="project" value="TreeGrafter"/>
</dbReference>